<evidence type="ECO:0000256" key="11">
    <source>
        <dbReference type="ARBA" id="ARBA00023166"/>
    </source>
</evidence>
<keyword evidence="3" id="KW-0813">Transport</keyword>
<keyword evidence="4" id="KW-0153">Cholesterol metabolism</keyword>
<evidence type="ECO:0000256" key="13">
    <source>
        <dbReference type="ARBA" id="ARBA00023221"/>
    </source>
</evidence>
<feature type="transmembrane region" description="Helical" evidence="15">
    <location>
        <begin position="777"/>
        <end position="802"/>
    </location>
</feature>
<keyword evidence="18" id="KW-1185">Reference proteome</keyword>
<dbReference type="GO" id="GO:0005319">
    <property type="term" value="F:lipid transporter activity"/>
    <property type="evidence" value="ECO:0007669"/>
    <property type="project" value="InterPro"/>
</dbReference>
<dbReference type="PANTHER" id="PTHR45727">
    <property type="entry name" value="NPC INTRACELLULAR CHOLESTEROL TRANSPORTER 1"/>
    <property type="match status" value="1"/>
</dbReference>
<dbReference type="InterPro" id="IPR000731">
    <property type="entry name" value="SSD"/>
</dbReference>
<evidence type="ECO:0000256" key="8">
    <source>
        <dbReference type="ARBA" id="ARBA00023098"/>
    </source>
</evidence>
<feature type="transmembrane region" description="Helical" evidence="15">
    <location>
        <begin position="1177"/>
        <end position="1199"/>
    </location>
</feature>
<evidence type="ECO:0000256" key="1">
    <source>
        <dbReference type="ARBA" id="ARBA00004127"/>
    </source>
</evidence>
<dbReference type="InterPro" id="IPR053958">
    <property type="entry name" value="HMGCR/SNAP/NPC1-like_SSD"/>
</dbReference>
<dbReference type="GO" id="GO:0030299">
    <property type="term" value="P:intestinal cholesterol absorption"/>
    <property type="evidence" value="ECO:0007669"/>
    <property type="project" value="TreeGrafter"/>
</dbReference>
<evidence type="ECO:0000256" key="2">
    <source>
        <dbReference type="ARBA" id="ARBA00005585"/>
    </source>
</evidence>
<dbReference type="GO" id="GO:0042632">
    <property type="term" value="P:cholesterol homeostasis"/>
    <property type="evidence" value="ECO:0007669"/>
    <property type="project" value="TreeGrafter"/>
</dbReference>
<evidence type="ECO:0000256" key="10">
    <source>
        <dbReference type="ARBA" id="ARBA00023157"/>
    </source>
</evidence>
<dbReference type="KEGG" id="foc:113217443"/>
<feature type="transmembrane region" description="Helical" evidence="15">
    <location>
        <begin position="1252"/>
        <end position="1275"/>
    </location>
</feature>
<comment type="subcellular location">
    <subcellularLocation>
        <location evidence="1">Endomembrane system</location>
        <topology evidence="1">Multi-pass membrane protein</topology>
    </subcellularLocation>
</comment>
<gene>
    <name evidence="19" type="primary">LOC113217443</name>
</gene>
<keyword evidence="12" id="KW-0325">Glycoprotein</keyword>
<evidence type="ECO:0000256" key="12">
    <source>
        <dbReference type="ARBA" id="ARBA00023180"/>
    </source>
</evidence>
<feature type="transmembrane region" description="Helical" evidence="15">
    <location>
        <begin position="667"/>
        <end position="689"/>
    </location>
</feature>
<keyword evidence="6 16" id="KW-0732">Signal</keyword>
<feature type="chain" id="PRO_5026917628" evidence="16">
    <location>
        <begin position="27"/>
        <end position="1303"/>
    </location>
</feature>
<evidence type="ECO:0000313" key="18">
    <source>
        <dbReference type="Proteomes" id="UP000504606"/>
    </source>
</evidence>
<keyword evidence="10" id="KW-1015">Disulfide bond</keyword>
<evidence type="ECO:0000256" key="15">
    <source>
        <dbReference type="SAM" id="Phobius"/>
    </source>
</evidence>
<dbReference type="GeneID" id="113217443"/>
<dbReference type="Pfam" id="PF16414">
    <property type="entry name" value="NPC1_N"/>
    <property type="match status" value="1"/>
</dbReference>
<evidence type="ECO:0000313" key="19">
    <source>
        <dbReference type="RefSeq" id="XP_026293130.1"/>
    </source>
</evidence>
<dbReference type="GO" id="GO:0015918">
    <property type="term" value="P:sterol transport"/>
    <property type="evidence" value="ECO:0007669"/>
    <property type="project" value="TreeGrafter"/>
</dbReference>
<keyword evidence="7 15" id="KW-1133">Transmembrane helix</keyword>
<dbReference type="OrthoDB" id="6510177at2759"/>
<dbReference type="InterPro" id="IPR032190">
    <property type="entry name" value="NPC1_N"/>
</dbReference>
<feature type="domain" description="SSD" evidence="17">
    <location>
        <begin position="633"/>
        <end position="802"/>
    </location>
</feature>
<proteinExistence type="inferred from homology"/>
<dbReference type="GO" id="GO:0015485">
    <property type="term" value="F:cholesterol binding"/>
    <property type="evidence" value="ECO:0007669"/>
    <property type="project" value="TreeGrafter"/>
</dbReference>
<dbReference type="InterPro" id="IPR004765">
    <property type="entry name" value="NPC1-like"/>
</dbReference>
<evidence type="ECO:0000256" key="16">
    <source>
        <dbReference type="SAM" id="SignalP"/>
    </source>
</evidence>
<reference evidence="19" key="1">
    <citation type="submission" date="2025-08" db="UniProtKB">
        <authorList>
            <consortium name="RefSeq"/>
        </authorList>
    </citation>
    <scope>IDENTIFICATION</scope>
    <source>
        <tissue evidence="19">Whole organism</tissue>
    </source>
</reference>
<dbReference type="Pfam" id="PF12349">
    <property type="entry name" value="Sterol-sensing"/>
    <property type="match status" value="1"/>
</dbReference>
<evidence type="ECO:0000259" key="17">
    <source>
        <dbReference type="PROSITE" id="PS50156"/>
    </source>
</evidence>
<evidence type="ECO:0000256" key="4">
    <source>
        <dbReference type="ARBA" id="ARBA00022548"/>
    </source>
</evidence>
<evidence type="ECO:0000256" key="14">
    <source>
        <dbReference type="ARBA" id="ARBA00034049"/>
    </source>
</evidence>
<keyword evidence="13" id="KW-0753">Steroid metabolism</keyword>
<dbReference type="Proteomes" id="UP000504606">
    <property type="component" value="Unplaced"/>
</dbReference>
<comment type="similarity">
    <text evidence="2">Belongs to the patched family.</text>
</comment>
<organism evidence="18 19">
    <name type="scientific">Frankliniella occidentalis</name>
    <name type="common">Western flower thrips</name>
    <name type="synonym">Euthrips occidentalis</name>
    <dbReference type="NCBI Taxonomy" id="133901"/>
    <lineage>
        <taxon>Eukaryota</taxon>
        <taxon>Metazoa</taxon>
        <taxon>Ecdysozoa</taxon>
        <taxon>Arthropoda</taxon>
        <taxon>Hexapoda</taxon>
        <taxon>Insecta</taxon>
        <taxon>Pterygota</taxon>
        <taxon>Neoptera</taxon>
        <taxon>Paraneoptera</taxon>
        <taxon>Thysanoptera</taxon>
        <taxon>Terebrantia</taxon>
        <taxon>Thripoidea</taxon>
        <taxon>Thripidae</taxon>
        <taxon>Frankliniella</taxon>
    </lineage>
</organism>
<evidence type="ECO:0000256" key="9">
    <source>
        <dbReference type="ARBA" id="ARBA00023136"/>
    </source>
</evidence>
<feature type="signal peptide" evidence="16">
    <location>
        <begin position="1"/>
        <end position="26"/>
    </location>
</feature>
<feature type="transmembrane region" description="Helical" evidence="15">
    <location>
        <begin position="853"/>
        <end position="873"/>
    </location>
</feature>
<keyword evidence="5 15" id="KW-0812">Transmembrane</keyword>
<evidence type="ECO:0000256" key="3">
    <source>
        <dbReference type="ARBA" id="ARBA00022448"/>
    </source>
</evidence>
<dbReference type="Pfam" id="PF22314">
    <property type="entry name" value="NPC1_MLD"/>
    <property type="match status" value="1"/>
</dbReference>
<feature type="transmembrane region" description="Helical" evidence="15">
    <location>
        <begin position="1220"/>
        <end position="1240"/>
    </location>
</feature>
<evidence type="ECO:0000256" key="5">
    <source>
        <dbReference type="ARBA" id="ARBA00022692"/>
    </source>
</evidence>
<dbReference type="InterPro" id="IPR053956">
    <property type="entry name" value="NPC1_MLD"/>
</dbReference>
<dbReference type="GO" id="GO:0005886">
    <property type="term" value="C:plasma membrane"/>
    <property type="evidence" value="ECO:0007669"/>
    <property type="project" value="TreeGrafter"/>
</dbReference>
<feature type="transmembrane region" description="Helical" evidence="15">
    <location>
        <begin position="1126"/>
        <end position="1143"/>
    </location>
</feature>
<keyword evidence="11" id="KW-1207">Sterol metabolism</keyword>
<feature type="transmembrane region" description="Helical" evidence="15">
    <location>
        <begin position="1150"/>
        <end position="1171"/>
    </location>
</feature>
<feature type="transmembrane region" description="Helical" evidence="15">
    <location>
        <begin position="631"/>
        <end position="655"/>
    </location>
</feature>
<sequence length="1303" mass="143096">MTPASLAVVLAITCVALPHGLPVAEAAEQQCIWYGECNTDEKGFKQNCVDSQGPRKLTDAAALETLRSDCPNLFNEQGEAITCCDADQIATMHASLLKAAAIYSRCPACFRNFYSIFCETTCSPTQSEFLEVVESKTSDKGKYITEINAYLTADTMQNAYDSCKGVVMPQSGKYATDITCGAYNSATCNSSRWFDFVGKGNPLSPFTINFLSNRGIFDDMNNREIKTLRCNETSEAATQPCSCVDCELSCPVSSDDMFKPRNPFLITVLGVDVYVLAMVIAYIVILIVTAVCVRKKIVKKRSGVERGILDNNPSVGSSANVSSNGTIDVSSDAETPSWRERTGFKFETSLERVFTGIGCGCARNPVLVFFIASWVLAGCLVAISKLDIITKPVDLWASPTSQTRKDKDFFDSHFGPFFRAEQIFVKAVGLPEVPHEMPQGTVNFGPVFSEEFLLKVWELQSAIQDLGRAEGHPLEEVCFAPLHNDFTGPVTVDKCTIQTVWGYFQNSMEKFNKTGVKNGLKTNYLNVIYDCLQNSYDPSCLAPYGGPAENLLVVGGFLNDDNKTMVQADALVLNFIVSNHVNDTDNAAAEEWEKRLVDLLKHWEANEMPAWMDIAYMAERSIEDEIQRVSYTSFGIIALSYFLMIVYVSLSLGRFTTWRRLLIDSKVFVAVSGVLSVLASLAAALGIFAHMNYPTILLTIEAVPFLVLAVGVDNLFILVATHERLLSASKEAQPRPCPERIGRTLGESGPAMLLSTLAEGSCFLIGASSSMPAVRSFALLAALSLAINFVMQCTVLMAVLALDEHRMLCNRLDLFCCCSVRSASRMKREQARGSRLVERLFEHVLAPALMNRWVRVAVPVFFVCLFIGTLPCLPRVDVGLDQSLAMTKDSYVYKYFENMKELLSIGPPVYFVITQGLNYTDPAHQNLVCGGIGCSADSLATAVQSASKSAAISHIARPASSWLDDAFDWATLENCCKEFASNGSFCPHNREAPECTSCSVSVDKSTNRPSAADLRKYIPGFLTDIPDENCAKGGLAAYSQGVNYVLDEYGQADVGASYFMGYHTPVRTSADYYEALRAARKISAKVEKAINSQLELAEPVRVFPYSIFYVYYEQYLTILWDTASSLIYSWVVLALVMTLLNGLDMRASAIVSAIVLAIVMEMLALMTVWGIPLNAVSAVNLVVAMGIAVEFNSHIMHAFQQSVKGDRTARAKEALVETGSSVFSGIFLTKFCGIVVLAFAPIQMLEVFYFRMYLGMVLISAIHGLILLPVLLSYIGPKVNQARVNHHVEESRQLALLISESNT</sequence>
<dbReference type="Gene3D" id="1.20.1640.10">
    <property type="entry name" value="Multidrug efflux transporter AcrB transmembrane domain"/>
    <property type="match status" value="2"/>
</dbReference>
<feature type="transmembrane region" description="Helical" evidence="15">
    <location>
        <begin position="695"/>
        <end position="720"/>
    </location>
</feature>
<dbReference type="GO" id="GO:0008203">
    <property type="term" value="P:cholesterol metabolic process"/>
    <property type="evidence" value="ECO:0007669"/>
    <property type="project" value="UniProtKB-KW"/>
</dbReference>
<name>A0A6J1TNC2_FRAOC</name>
<evidence type="ECO:0000256" key="6">
    <source>
        <dbReference type="ARBA" id="ARBA00022729"/>
    </source>
</evidence>
<dbReference type="RefSeq" id="XP_026293130.1">
    <property type="nucleotide sequence ID" value="XM_026437345.2"/>
</dbReference>
<dbReference type="GO" id="GO:0012505">
    <property type="term" value="C:endomembrane system"/>
    <property type="evidence" value="ECO:0007669"/>
    <property type="project" value="UniProtKB-SubCell"/>
</dbReference>
<keyword evidence="9 15" id="KW-0472">Membrane</keyword>
<dbReference type="PANTHER" id="PTHR45727:SF6">
    <property type="entry name" value="NPC INTRACELLULAR CHOLESTEROL TRANSPORTER 1 HOMOLOG 1B"/>
    <property type="match status" value="1"/>
</dbReference>
<accession>A0A6J1TNC2</accession>
<dbReference type="SUPFAM" id="SSF82866">
    <property type="entry name" value="Multidrug efflux transporter AcrB transmembrane domain"/>
    <property type="match status" value="2"/>
</dbReference>
<keyword evidence="8" id="KW-0443">Lipid metabolism</keyword>
<comment type="catalytic activity">
    <reaction evidence="14">
        <text>cholesterol(in) = cholesterol(out)</text>
        <dbReference type="Rhea" id="RHEA:39747"/>
        <dbReference type="ChEBI" id="CHEBI:16113"/>
    </reaction>
</comment>
<dbReference type="NCBIfam" id="TIGR00917">
    <property type="entry name" value="2A060601"/>
    <property type="match status" value="1"/>
</dbReference>
<evidence type="ECO:0000256" key="7">
    <source>
        <dbReference type="ARBA" id="ARBA00022989"/>
    </source>
</evidence>
<feature type="transmembrane region" description="Helical" evidence="15">
    <location>
        <begin position="264"/>
        <end position="293"/>
    </location>
</feature>
<dbReference type="PROSITE" id="PS50156">
    <property type="entry name" value="SSD"/>
    <property type="match status" value="1"/>
</dbReference>
<protein>
    <submittedName>
        <fullName evidence="19">NPC intracellular cholesterol transporter 1-like</fullName>
    </submittedName>
</protein>